<dbReference type="EC" id="1.3.8.11" evidence="7"/>
<dbReference type="PIRSF" id="PIRSF016578">
    <property type="entry name" value="HsaA"/>
    <property type="match status" value="1"/>
</dbReference>
<evidence type="ECO:0000259" key="13">
    <source>
        <dbReference type="Pfam" id="PF00441"/>
    </source>
</evidence>
<evidence type="ECO:0000256" key="9">
    <source>
        <dbReference type="ARBA" id="ARBA00067292"/>
    </source>
</evidence>
<dbReference type="SUPFAM" id="SSF47203">
    <property type="entry name" value="Acyl-CoA dehydrogenase C-terminal domain-like"/>
    <property type="match status" value="1"/>
</dbReference>
<evidence type="ECO:0000256" key="1">
    <source>
        <dbReference type="ARBA" id="ARBA00001974"/>
    </source>
</evidence>
<accession>A0A2M9G762</accession>
<dbReference type="InterPro" id="IPR009100">
    <property type="entry name" value="AcylCoA_DH/oxidase_NM_dom_sf"/>
</dbReference>
<dbReference type="InterPro" id="IPR009075">
    <property type="entry name" value="AcylCo_DH/oxidase_C"/>
</dbReference>
<keyword evidence="5 12" id="KW-0560">Oxidoreductase</keyword>
<dbReference type="GO" id="GO:0050660">
    <property type="term" value="F:flavin adenine dinucleotide binding"/>
    <property type="evidence" value="ECO:0007669"/>
    <property type="project" value="InterPro"/>
</dbReference>
<dbReference type="EMBL" id="PHIG01000004">
    <property type="protein sequence ID" value="PJK31540.1"/>
    <property type="molecule type" value="Genomic_DNA"/>
</dbReference>
<dbReference type="PANTHER" id="PTHR43884">
    <property type="entry name" value="ACYL-COA DEHYDROGENASE"/>
    <property type="match status" value="1"/>
</dbReference>
<feature type="domain" description="Acyl-CoA oxidase/dehydrogenase middle" evidence="14">
    <location>
        <begin position="120"/>
        <end position="215"/>
    </location>
</feature>
<dbReference type="InterPro" id="IPR036250">
    <property type="entry name" value="AcylCo_DH-like_C"/>
</dbReference>
<dbReference type="RefSeq" id="WP_109794366.1">
    <property type="nucleotide sequence ID" value="NZ_PHIG01000004.1"/>
</dbReference>
<comment type="caution">
    <text evidence="16">The sequence shown here is derived from an EMBL/GenBank/DDBJ whole genome shotgun (WGS) entry which is preliminary data.</text>
</comment>
<dbReference type="InterPro" id="IPR046373">
    <property type="entry name" value="Acyl-CoA_Oxase/DH_mid-dom_sf"/>
</dbReference>
<dbReference type="Pfam" id="PF02770">
    <property type="entry name" value="Acyl-CoA_dh_M"/>
    <property type="match status" value="1"/>
</dbReference>
<comment type="similarity">
    <text evidence="2 12">Belongs to the acyl-CoA dehydrogenase family.</text>
</comment>
<evidence type="ECO:0000256" key="5">
    <source>
        <dbReference type="ARBA" id="ARBA00023002"/>
    </source>
</evidence>
<dbReference type="InterPro" id="IPR013786">
    <property type="entry name" value="AcylCoA_DH/ox_N"/>
</dbReference>
<dbReference type="GO" id="GO:0003995">
    <property type="term" value="F:acyl-CoA dehydrogenase activity"/>
    <property type="evidence" value="ECO:0007669"/>
    <property type="project" value="InterPro"/>
</dbReference>
<dbReference type="Gene3D" id="2.40.110.10">
    <property type="entry name" value="Butyryl-CoA Dehydrogenase, subunit A, domain 2"/>
    <property type="match status" value="1"/>
</dbReference>
<gene>
    <name evidence="16" type="ORF">CVT23_00330</name>
</gene>
<evidence type="ECO:0000256" key="6">
    <source>
        <dbReference type="ARBA" id="ARBA00052938"/>
    </source>
</evidence>
<dbReference type="SUPFAM" id="SSF56645">
    <property type="entry name" value="Acyl-CoA dehydrogenase NM domain-like"/>
    <property type="match status" value="1"/>
</dbReference>
<dbReference type="Proteomes" id="UP000229498">
    <property type="component" value="Unassembled WGS sequence"/>
</dbReference>
<dbReference type="FunFam" id="1.20.140.10:FF:000004">
    <property type="entry name" value="Acyl-CoA dehydrogenase FadE25"/>
    <property type="match status" value="1"/>
</dbReference>
<proteinExistence type="inferred from homology"/>
<dbReference type="EC" id="3.13.1.4" evidence="8"/>
<evidence type="ECO:0000256" key="12">
    <source>
        <dbReference type="RuleBase" id="RU362125"/>
    </source>
</evidence>
<feature type="domain" description="Acyl-CoA dehydrogenase/oxidase N-terminal" evidence="15">
    <location>
        <begin position="4"/>
        <end position="116"/>
    </location>
</feature>
<evidence type="ECO:0000256" key="4">
    <source>
        <dbReference type="ARBA" id="ARBA00022827"/>
    </source>
</evidence>
<evidence type="ECO:0000256" key="8">
    <source>
        <dbReference type="ARBA" id="ARBA00066461"/>
    </source>
</evidence>
<evidence type="ECO:0000256" key="10">
    <source>
        <dbReference type="ARBA" id="ARBA00068311"/>
    </source>
</evidence>
<dbReference type="PANTHER" id="PTHR43884:SF12">
    <property type="entry name" value="ISOVALERYL-COA DEHYDROGENASE, MITOCHONDRIAL-RELATED"/>
    <property type="match status" value="1"/>
</dbReference>
<evidence type="ECO:0000256" key="3">
    <source>
        <dbReference type="ARBA" id="ARBA00022630"/>
    </source>
</evidence>
<dbReference type="InterPro" id="IPR037069">
    <property type="entry name" value="AcylCoA_DH/ox_N_sf"/>
</dbReference>
<dbReference type="InterPro" id="IPR006091">
    <property type="entry name" value="Acyl-CoA_Oxase/DH_mid-dom"/>
</dbReference>
<comment type="cofactor">
    <cofactor evidence="1 12">
        <name>FAD</name>
        <dbReference type="ChEBI" id="CHEBI:57692"/>
    </cofactor>
</comment>
<keyword evidence="17" id="KW-1185">Reference proteome</keyword>
<evidence type="ECO:0000259" key="15">
    <source>
        <dbReference type="Pfam" id="PF02771"/>
    </source>
</evidence>
<dbReference type="FunFam" id="1.10.540.10:FF:000002">
    <property type="entry name" value="Acyl-CoA dehydrogenase FadE19"/>
    <property type="match status" value="1"/>
</dbReference>
<dbReference type="AlphaFoldDB" id="A0A2M9G762"/>
<dbReference type="InterPro" id="IPR006089">
    <property type="entry name" value="Acyl-CoA_DH_CS"/>
</dbReference>
<evidence type="ECO:0000313" key="16">
    <source>
        <dbReference type="EMBL" id="PJK31540.1"/>
    </source>
</evidence>
<dbReference type="OrthoDB" id="5510711at2"/>
<reference evidence="16 17" key="1">
    <citation type="submission" date="2017-11" db="EMBL/GenBank/DDBJ databases">
        <title>Draft genome sequence of Rhizobiales bacterium SY3-13.</title>
        <authorList>
            <person name="Sun C."/>
        </authorList>
    </citation>
    <scope>NUCLEOTIDE SEQUENCE [LARGE SCALE GENOMIC DNA]</scope>
    <source>
        <strain evidence="16 17">SY3-13</strain>
    </source>
</reference>
<evidence type="ECO:0000256" key="11">
    <source>
        <dbReference type="ARBA" id="ARBA00075603"/>
    </source>
</evidence>
<sequence length="379" mass="40601">MQLTEDQKLIRDAARAFCLGELAPGAMERDRTGEPPMALLRQMGELGLMGMTVPEELGGAGADMTAYVLALMEVAAADGAVSTIMSVNNSPCCAALLRYGTDAQKARWLKPMAAGEIIGAFCLTEPQAGSEASNLKTRAVRRGDRWVINGTKQFITSGSIGGVALVFAMTDPDKGAKGISAFLVPTDTPGYRVASREEKLGQRCSDTCQIAFEDCEIPAENLVGEEGRGYAIALANLETGRIGIAAQAIGMARAAYERAAAYARERTAFGKAIVEHQAVGFRLADMKTRIEAASQMTFHAADLKQRGEPCLQEASMCKLFASEMAEQVCSDAIQIHGGYGYVADYDVERIYRDVRVCQIYEGTSDVQRLVIARQIAAGA</sequence>
<evidence type="ECO:0000256" key="2">
    <source>
        <dbReference type="ARBA" id="ARBA00009347"/>
    </source>
</evidence>
<feature type="domain" description="Acyl-CoA dehydrogenase/oxidase C-terminal" evidence="13">
    <location>
        <begin position="227"/>
        <end position="375"/>
    </location>
</feature>
<dbReference type="Pfam" id="PF02771">
    <property type="entry name" value="Acyl-CoA_dh_N"/>
    <property type="match status" value="1"/>
</dbReference>
<comment type="catalytic activity">
    <reaction evidence="6">
        <text>3-sulfinopropanoyl-CoA + H2O = propanoyl-CoA + sulfite + H(+)</text>
        <dbReference type="Rhea" id="RHEA:41624"/>
        <dbReference type="ChEBI" id="CHEBI:15377"/>
        <dbReference type="ChEBI" id="CHEBI:15378"/>
        <dbReference type="ChEBI" id="CHEBI:17359"/>
        <dbReference type="ChEBI" id="CHEBI:57392"/>
        <dbReference type="ChEBI" id="CHEBI:78349"/>
        <dbReference type="EC" id="3.13.1.4"/>
    </reaction>
    <physiologicalReaction direction="left-to-right" evidence="6">
        <dbReference type="Rhea" id="RHEA:41625"/>
    </physiologicalReaction>
</comment>
<dbReference type="Gene3D" id="1.10.540.10">
    <property type="entry name" value="Acyl-CoA dehydrogenase/oxidase, N-terminal domain"/>
    <property type="match status" value="1"/>
</dbReference>
<protein>
    <recommendedName>
        <fullName evidence="10">3-sulfinopropanoyl-CoA desulfinase</fullName>
        <ecNumber evidence="7">1.3.8.11</ecNumber>
        <ecNumber evidence="8">3.13.1.4</ecNumber>
    </recommendedName>
    <alternativeName>
        <fullName evidence="11">3-sulfinopropionyl coenzyme A desulfinase</fullName>
    </alternativeName>
    <alternativeName>
        <fullName evidence="9">Cyclohexane-1-carbonyl-CoA dehydrogenase</fullName>
    </alternativeName>
</protein>
<name>A0A2M9G762_9PROT</name>
<keyword evidence="4 12" id="KW-0274">FAD</keyword>
<dbReference type="FunFam" id="2.40.110.10:FF:000009">
    <property type="entry name" value="Acyl-CoA dehydrogenase"/>
    <property type="match status" value="1"/>
</dbReference>
<evidence type="ECO:0000313" key="17">
    <source>
        <dbReference type="Proteomes" id="UP000229498"/>
    </source>
</evidence>
<dbReference type="Pfam" id="PF00441">
    <property type="entry name" value="Acyl-CoA_dh_1"/>
    <property type="match status" value="1"/>
</dbReference>
<dbReference type="Gene3D" id="1.20.140.10">
    <property type="entry name" value="Butyryl-CoA Dehydrogenase, subunit A, domain 3"/>
    <property type="match status" value="1"/>
</dbReference>
<organism evidence="16 17">
    <name type="scientific">Minwuia thermotolerans</name>
    <dbReference type="NCBI Taxonomy" id="2056226"/>
    <lineage>
        <taxon>Bacteria</taxon>
        <taxon>Pseudomonadati</taxon>
        <taxon>Pseudomonadota</taxon>
        <taxon>Alphaproteobacteria</taxon>
        <taxon>Minwuiales</taxon>
        <taxon>Minwuiaceae</taxon>
        <taxon>Minwuia</taxon>
    </lineage>
</organism>
<dbReference type="PROSITE" id="PS00073">
    <property type="entry name" value="ACYL_COA_DH_2"/>
    <property type="match status" value="1"/>
</dbReference>
<evidence type="ECO:0000259" key="14">
    <source>
        <dbReference type="Pfam" id="PF02770"/>
    </source>
</evidence>
<evidence type="ECO:0000256" key="7">
    <source>
        <dbReference type="ARBA" id="ARBA00066361"/>
    </source>
</evidence>
<keyword evidence="3 12" id="KW-0285">Flavoprotein</keyword>